<feature type="compositionally biased region" description="Polar residues" evidence="1">
    <location>
        <begin position="59"/>
        <end position="72"/>
    </location>
</feature>
<feature type="compositionally biased region" description="Basic and acidic residues" evidence="1">
    <location>
        <begin position="107"/>
        <end position="142"/>
    </location>
</feature>
<name>A0AAV5M1S5_9ROSI</name>
<accession>A0AAV5M1S5</accession>
<feature type="compositionally biased region" description="Basic residues" evidence="1">
    <location>
        <begin position="143"/>
        <end position="165"/>
    </location>
</feature>
<evidence type="ECO:0000256" key="1">
    <source>
        <dbReference type="SAM" id="MobiDB-lite"/>
    </source>
</evidence>
<dbReference type="Proteomes" id="UP001054252">
    <property type="component" value="Unassembled WGS sequence"/>
</dbReference>
<keyword evidence="3" id="KW-1185">Reference proteome</keyword>
<proteinExistence type="predicted"/>
<feature type="region of interest" description="Disordered" evidence="1">
    <location>
        <begin position="41"/>
        <end position="165"/>
    </location>
</feature>
<dbReference type="SUPFAM" id="SSF56219">
    <property type="entry name" value="DNase I-like"/>
    <property type="match status" value="1"/>
</dbReference>
<evidence type="ECO:0000313" key="2">
    <source>
        <dbReference type="EMBL" id="GKV43651.1"/>
    </source>
</evidence>
<dbReference type="AlphaFoldDB" id="A0AAV5M1S5"/>
<comment type="caution">
    <text evidence="2">The sequence shown here is derived from an EMBL/GenBank/DDBJ whole genome shotgun (WGS) entry which is preliminary data.</text>
</comment>
<evidence type="ECO:0000313" key="3">
    <source>
        <dbReference type="Proteomes" id="UP001054252"/>
    </source>
</evidence>
<reference evidence="2 3" key="1">
    <citation type="journal article" date="2021" name="Commun. Biol.">
        <title>The genome of Shorea leprosula (Dipterocarpaceae) highlights the ecological relevance of drought in aseasonal tropical rainforests.</title>
        <authorList>
            <person name="Ng K.K.S."/>
            <person name="Kobayashi M.J."/>
            <person name="Fawcett J.A."/>
            <person name="Hatakeyama M."/>
            <person name="Paape T."/>
            <person name="Ng C.H."/>
            <person name="Ang C.C."/>
            <person name="Tnah L.H."/>
            <person name="Lee C.T."/>
            <person name="Nishiyama T."/>
            <person name="Sese J."/>
            <person name="O'Brien M.J."/>
            <person name="Copetti D."/>
            <person name="Mohd Noor M.I."/>
            <person name="Ong R.C."/>
            <person name="Putra M."/>
            <person name="Sireger I.Z."/>
            <person name="Indrioko S."/>
            <person name="Kosugi Y."/>
            <person name="Izuno A."/>
            <person name="Isagi Y."/>
            <person name="Lee S.L."/>
            <person name="Shimizu K.K."/>
        </authorList>
    </citation>
    <scope>NUCLEOTIDE SEQUENCE [LARGE SCALE GENOMIC DNA]</scope>
    <source>
        <strain evidence="2">214</strain>
    </source>
</reference>
<dbReference type="Gene3D" id="3.60.10.10">
    <property type="entry name" value="Endonuclease/exonuclease/phosphatase"/>
    <property type="match status" value="1"/>
</dbReference>
<dbReference type="EMBL" id="BPVZ01000171">
    <property type="protein sequence ID" value="GKV43651.1"/>
    <property type="molecule type" value="Genomic_DNA"/>
</dbReference>
<feature type="compositionally biased region" description="Basic residues" evidence="1">
    <location>
        <begin position="97"/>
        <end position="106"/>
    </location>
</feature>
<organism evidence="2 3">
    <name type="scientific">Rubroshorea leprosula</name>
    <dbReference type="NCBI Taxonomy" id="152421"/>
    <lineage>
        <taxon>Eukaryota</taxon>
        <taxon>Viridiplantae</taxon>
        <taxon>Streptophyta</taxon>
        <taxon>Embryophyta</taxon>
        <taxon>Tracheophyta</taxon>
        <taxon>Spermatophyta</taxon>
        <taxon>Magnoliopsida</taxon>
        <taxon>eudicotyledons</taxon>
        <taxon>Gunneridae</taxon>
        <taxon>Pentapetalae</taxon>
        <taxon>rosids</taxon>
        <taxon>malvids</taxon>
        <taxon>Malvales</taxon>
        <taxon>Dipterocarpaceae</taxon>
        <taxon>Rubroshorea</taxon>
    </lineage>
</organism>
<sequence length="403" mass="45919">MFDNAFQFQKAIEGVNSAGDKWEAQQTWKTEMVVAKYTGKISGPKERNETKHIGGPNMQEGSPSYAASSNMGLAQKTIEETNPNPKNVAETEDRSNNGKKRCKNREHKIERKENSETEKENIKDNELAEESKESKEQDLPREAHRKNKKEAQIWRKRRSKKSIKMRKKKISLCSLVYSKSKDVGEGLQKIKGKRSTNNQHGGGKVDSEFVASPNGEIAGESIVNSGIQNCNRAWRKKMSDQLAKEIWDLAKHLGATTENDEDIMQGIEGMECRDRQTKTELGRQGVGDEKKVRRSQVFRKKEVLVGRSYIGVSGLWGEDQTLVYILNVCSPCQLMGKRALWKELLNLIMSRKGNWCLRGDFNDVRCVEERAGCREISREMKEFNFFIHDVGLVDLPLVGRKYT</sequence>
<dbReference type="InterPro" id="IPR036691">
    <property type="entry name" value="Endo/exonu/phosph_ase_sf"/>
</dbReference>
<protein>
    <submittedName>
        <fullName evidence="2">Uncharacterized protein</fullName>
    </submittedName>
</protein>
<gene>
    <name evidence="2" type="ORF">SLEP1_g50915</name>
</gene>
<feature type="compositionally biased region" description="Basic and acidic residues" evidence="1">
    <location>
        <begin position="43"/>
        <end position="52"/>
    </location>
</feature>